<name>A0A821JBD0_9BILA</name>
<accession>A0A821JBD0</accession>
<comment type="caution">
    <text evidence="1">The sequence shown here is derived from an EMBL/GenBank/DDBJ whole genome shotgun (WGS) entry which is preliminary data.</text>
</comment>
<organism evidence="1 2">
    <name type="scientific">Rotaria socialis</name>
    <dbReference type="NCBI Taxonomy" id="392032"/>
    <lineage>
        <taxon>Eukaryota</taxon>
        <taxon>Metazoa</taxon>
        <taxon>Spiralia</taxon>
        <taxon>Gnathifera</taxon>
        <taxon>Rotifera</taxon>
        <taxon>Eurotatoria</taxon>
        <taxon>Bdelloidea</taxon>
        <taxon>Philodinida</taxon>
        <taxon>Philodinidae</taxon>
        <taxon>Rotaria</taxon>
    </lineage>
</organism>
<dbReference type="Proteomes" id="UP000663862">
    <property type="component" value="Unassembled WGS sequence"/>
</dbReference>
<evidence type="ECO:0000313" key="2">
    <source>
        <dbReference type="Proteomes" id="UP000663862"/>
    </source>
</evidence>
<dbReference type="EMBL" id="CAJOBQ010012816">
    <property type="protein sequence ID" value="CAF4715258.1"/>
    <property type="molecule type" value="Genomic_DNA"/>
</dbReference>
<feature type="non-terminal residue" evidence="1">
    <location>
        <position position="1"/>
    </location>
</feature>
<reference evidence="1" key="1">
    <citation type="submission" date="2021-02" db="EMBL/GenBank/DDBJ databases">
        <authorList>
            <person name="Nowell W R."/>
        </authorList>
    </citation>
    <scope>NUCLEOTIDE SEQUENCE</scope>
</reference>
<gene>
    <name evidence="1" type="ORF">TSG867_LOCUS33883</name>
</gene>
<proteinExistence type="predicted"/>
<protein>
    <submittedName>
        <fullName evidence="1">Uncharacterized protein</fullName>
    </submittedName>
</protein>
<sequence length="64" mass="7018">MNRHYNACHDPPRILGLTASISGKKITPGELSKVAKQIENIYKARVASGSDREESNRHGSSVQI</sequence>
<evidence type="ECO:0000313" key="1">
    <source>
        <dbReference type="EMBL" id="CAF4715258.1"/>
    </source>
</evidence>
<dbReference type="AlphaFoldDB" id="A0A821JBD0"/>